<evidence type="ECO:0000313" key="1">
    <source>
        <dbReference type="EMBL" id="RAL17090.1"/>
    </source>
</evidence>
<dbReference type="VEuPathDB" id="FungiDB:BO97DRAFT_402640"/>
<dbReference type="EMBL" id="KZ824268">
    <property type="protein sequence ID" value="RAL17090.1"/>
    <property type="molecule type" value="Genomic_DNA"/>
</dbReference>
<dbReference type="AlphaFoldDB" id="A0A395IA06"/>
<dbReference type="Proteomes" id="UP000248961">
    <property type="component" value="Unassembled WGS sequence"/>
</dbReference>
<accession>A0A395IA06</accession>
<proteinExistence type="predicted"/>
<keyword evidence="2" id="KW-1185">Reference proteome</keyword>
<protein>
    <submittedName>
        <fullName evidence="1">Uncharacterized protein</fullName>
    </submittedName>
</protein>
<evidence type="ECO:0000313" key="2">
    <source>
        <dbReference type="Proteomes" id="UP000248961"/>
    </source>
</evidence>
<gene>
    <name evidence="1" type="ORF">BO97DRAFT_402640</name>
</gene>
<dbReference type="GeneID" id="37198842"/>
<dbReference type="RefSeq" id="XP_025556244.1">
    <property type="nucleotide sequence ID" value="XM_025694553.1"/>
</dbReference>
<organism evidence="1 2">
    <name type="scientific">Aspergillus homomorphus (strain CBS 101889)</name>
    <dbReference type="NCBI Taxonomy" id="1450537"/>
    <lineage>
        <taxon>Eukaryota</taxon>
        <taxon>Fungi</taxon>
        <taxon>Dikarya</taxon>
        <taxon>Ascomycota</taxon>
        <taxon>Pezizomycotina</taxon>
        <taxon>Eurotiomycetes</taxon>
        <taxon>Eurotiomycetidae</taxon>
        <taxon>Eurotiales</taxon>
        <taxon>Aspergillaceae</taxon>
        <taxon>Aspergillus</taxon>
        <taxon>Aspergillus subgen. Circumdati</taxon>
    </lineage>
</organism>
<reference evidence="1 2" key="1">
    <citation type="submission" date="2018-02" db="EMBL/GenBank/DDBJ databases">
        <title>The genomes of Aspergillus section Nigri reveals drivers in fungal speciation.</title>
        <authorList>
            <consortium name="DOE Joint Genome Institute"/>
            <person name="Vesth T.C."/>
            <person name="Nybo J."/>
            <person name="Theobald S."/>
            <person name="Brandl J."/>
            <person name="Frisvad J.C."/>
            <person name="Nielsen K.F."/>
            <person name="Lyhne E.K."/>
            <person name="Kogle M.E."/>
            <person name="Kuo A."/>
            <person name="Riley R."/>
            <person name="Clum A."/>
            <person name="Nolan M."/>
            <person name="Lipzen A."/>
            <person name="Salamov A."/>
            <person name="Henrissat B."/>
            <person name="Wiebenga A."/>
            <person name="De vries R.P."/>
            <person name="Grigoriev I.V."/>
            <person name="Mortensen U.H."/>
            <person name="Andersen M.R."/>
            <person name="Baker S.E."/>
        </authorList>
    </citation>
    <scope>NUCLEOTIDE SEQUENCE [LARGE SCALE GENOMIC DNA]</scope>
    <source>
        <strain evidence="1 2">CBS 101889</strain>
    </source>
</reference>
<name>A0A395IA06_ASPHC</name>
<sequence length="61" mass="6701">MPWSIRSRVSLLSGPLQMTCSTGEDYSACQWVKIDAPSPAPCLAGCSKQLPKSPIDLHYDY</sequence>